<comment type="caution">
    <text evidence="5">The sequence shown here is derived from an EMBL/GenBank/DDBJ whole genome shotgun (WGS) entry which is preliminary data.</text>
</comment>
<feature type="binding site" evidence="3">
    <location>
        <position position="117"/>
    </location>
    <ligand>
        <name>Zn(2+)</name>
        <dbReference type="ChEBI" id="CHEBI:29105"/>
    </ligand>
</feature>
<dbReference type="Pfam" id="PF01215">
    <property type="entry name" value="COX5B"/>
    <property type="match status" value="1"/>
</dbReference>
<dbReference type="Gene3D" id="2.60.11.10">
    <property type="entry name" value="Cytochrome c oxidase, subunit Vb"/>
    <property type="match status" value="1"/>
</dbReference>
<dbReference type="PANTHER" id="PTHR10122:SF0">
    <property type="entry name" value="CYTOCHROME C OXIDASE SUBUNIT 5B, ISOFORM A-RELATED"/>
    <property type="match status" value="1"/>
</dbReference>
<keyword evidence="6" id="KW-1185">Reference proteome</keyword>
<dbReference type="PANTHER" id="PTHR10122">
    <property type="entry name" value="CYTOCHROME C OXIDASE SUBUNIT 5B, MITOCHONDRIAL"/>
    <property type="match status" value="1"/>
</dbReference>
<protein>
    <submittedName>
        <fullName evidence="5">Uncharacterized protein</fullName>
    </submittedName>
</protein>
<feature type="binding site" evidence="3">
    <location>
        <position position="115"/>
    </location>
    <ligand>
        <name>Zn(2+)</name>
        <dbReference type="ChEBI" id="CHEBI:29105"/>
    </ligand>
</feature>
<keyword evidence="2 3" id="KW-0862">Zinc</keyword>
<proteinExistence type="predicted"/>
<gene>
    <name evidence="5" type="ORF">OXX778_LOCUS14474</name>
</gene>
<dbReference type="SUPFAM" id="SSF57802">
    <property type="entry name" value="Rubredoxin-like"/>
    <property type="match status" value="1"/>
</dbReference>
<keyword evidence="1 3" id="KW-0479">Metal-binding</keyword>
<evidence type="ECO:0000313" key="6">
    <source>
        <dbReference type="Proteomes" id="UP000663879"/>
    </source>
</evidence>
<evidence type="ECO:0000313" key="5">
    <source>
        <dbReference type="EMBL" id="CAF0961527.1"/>
    </source>
</evidence>
<reference evidence="5" key="1">
    <citation type="submission" date="2021-02" db="EMBL/GenBank/DDBJ databases">
        <authorList>
            <person name="Nowell W R."/>
        </authorList>
    </citation>
    <scope>NUCLEOTIDE SEQUENCE</scope>
    <source>
        <strain evidence="5">Ploen Becks lab</strain>
    </source>
</reference>
<dbReference type="GO" id="GO:0045277">
    <property type="term" value="C:respiratory chain complex IV"/>
    <property type="evidence" value="ECO:0007669"/>
    <property type="project" value="InterPro"/>
</dbReference>
<dbReference type="OrthoDB" id="10249250at2759"/>
<dbReference type="GO" id="GO:0006123">
    <property type="term" value="P:mitochondrial electron transport, cytochrome c to oxygen"/>
    <property type="evidence" value="ECO:0007669"/>
    <property type="project" value="InterPro"/>
</dbReference>
<accession>A0A814DX10</accession>
<evidence type="ECO:0000256" key="1">
    <source>
        <dbReference type="ARBA" id="ARBA00022723"/>
    </source>
</evidence>
<dbReference type="GO" id="GO:0046872">
    <property type="term" value="F:metal ion binding"/>
    <property type="evidence" value="ECO:0007669"/>
    <property type="project" value="UniProtKB-KW"/>
</dbReference>
<feature type="compositionally biased region" description="Polar residues" evidence="4">
    <location>
        <begin position="33"/>
        <end position="44"/>
    </location>
</feature>
<name>A0A814DX10_9BILA</name>
<organism evidence="5 6">
    <name type="scientific">Brachionus calyciflorus</name>
    <dbReference type="NCBI Taxonomy" id="104777"/>
    <lineage>
        <taxon>Eukaryota</taxon>
        <taxon>Metazoa</taxon>
        <taxon>Spiralia</taxon>
        <taxon>Gnathifera</taxon>
        <taxon>Rotifera</taxon>
        <taxon>Eurotatoria</taxon>
        <taxon>Monogononta</taxon>
        <taxon>Pseudotrocha</taxon>
        <taxon>Ploima</taxon>
        <taxon>Brachionidae</taxon>
        <taxon>Brachionus</taxon>
    </lineage>
</organism>
<dbReference type="InterPro" id="IPR036972">
    <property type="entry name" value="Cyt_c_oxidase_su5b_sf"/>
</dbReference>
<evidence type="ECO:0000256" key="2">
    <source>
        <dbReference type="ARBA" id="ARBA00022833"/>
    </source>
</evidence>
<evidence type="ECO:0000256" key="3">
    <source>
        <dbReference type="PIRSR" id="PIRSR602124-1"/>
    </source>
</evidence>
<feature type="binding site" evidence="3">
    <location>
        <position position="139"/>
    </location>
    <ligand>
        <name>Zn(2+)</name>
        <dbReference type="ChEBI" id="CHEBI:29105"/>
    </ligand>
</feature>
<feature type="region of interest" description="Disordered" evidence="4">
    <location>
        <begin position="33"/>
        <end position="53"/>
    </location>
</feature>
<dbReference type="EMBL" id="CAJNOC010002987">
    <property type="protein sequence ID" value="CAF0961527.1"/>
    <property type="molecule type" value="Genomic_DNA"/>
</dbReference>
<dbReference type="Proteomes" id="UP000663879">
    <property type="component" value="Unassembled WGS sequence"/>
</dbReference>
<dbReference type="InterPro" id="IPR002124">
    <property type="entry name" value="Cyt_c_oxidase_su5b"/>
</dbReference>
<dbReference type="PROSITE" id="PS51359">
    <property type="entry name" value="COX5B_2"/>
    <property type="match status" value="1"/>
</dbReference>
<sequence>MASLFRPLNRCLSALRQNNLAMISSVRLASTDKPSTGNLGTPIQKQEVDPNADPKETYMANPWDILYGAERFEVAMKSKGYDDPYDMEPLKRKAVSSREDPNIVTTLADQRVVGCICEADTHHINFMWISKGETKRCECGHWFKCAERELPDLSDYGVHLENHGHH</sequence>
<evidence type="ECO:0000256" key="4">
    <source>
        <dbReference type="SAM" id="MobiDB-lite"/>
    </source>
</evidence>
<dbReference type="AlphaFoldDB" id="A0A814DX10"/>
<feature type="binding site" evidence="3">
    <location>
        <position position="137"/>
    </location>
    <ligand>
        <name>Zn(2+)</name>
        <dbReference type="ChEBI" id="CHEBI:29105"/>
    </ligand>
</feature>
<dbReference type="GO" id="GO:0005740">
    <property type="term" value="C:mitochondrial envelope"/>
    <property type="evidence" value="ECO:0007669"/>
    <property type="project" value="InterPro"/>
</dbReference>